<keyword evidence="7" id="KW-0175">Coiled coil</keyword>
<keyword evidence="10" id="KW-0539">Nucleus</keyword>
<dbReference type="PANTHER" id="PTHR19306">
    <property type="entry name" value="STRUCTURAL MAINTENANCE OF CHROMOSOMES 5,6 SMC5, SMC6"/>
    <property type="match status" value="1"/>
</dbReference>
<comment type="caution">
    <text evidence="11">The sequence shown here is derived from an EMBL/GenBank/DDBJ whole genome shotgun (WGS) entry which is preliminary data.</text>
</comment>
<dbReference type="GO" id="GO:0000724">
    <property type="term" value="P:double-strand break repair via homologous recombination"/>
    <property type="evidence" value="ECO:0007669"/>
    <property type="project" value="TreeGrafter"/>
</dbReference>
<evidence type="ECO:0000256" key="9">
    <source>
        <dbReference type="ARBA" id="ARBA00023204"/>
    </source>
</evidence>
<keyword evidence="9" id="KW-0234">DNA repair</keyword>
<protein>
    <submittedName>
        <fullName evidence="11">Uncharacterized protein</fullName>
    </submittedName>
</protein>
<evidence type="ECO:0000313" key="12">
    <source>
        <dbReference type="Proteomes" id="UP000708208"/>
    </source>
</evidence>
<keyword evidence="8" id="KW-0233">DNA recombination</keyword>
<dbReference type="GO" id="GO:0005634">
    <property type="term" value="C:nucleus"/>
    <property type="evidence" value="ECO:0007669"/>
    <property type="project" value="UniProtKB-SubCell"/>
</dbReference>
<evidence type="ECO:0000313" key="11">
    <source>
        <dbReference type="EMBL" id="CAG7825797.1"/>
    </source>
</evidence>
<keyword evidence="3" id="KW-0158">Chromosome</keyword>
<evidence type="ECO:0000256" key="7">
    <source>
        <dbReference type="ARBA" id="ARBA00023054"/>
    </source>
</evidence>
<dbReference type="Proteomes" id="UP000708208">
    <property type="component" value="Unassembled WGS sequence"/>
</dbReference>
<proteinExistence type="predicted"/>
<accession>A0A8J2KYN9</accession>
<reference evidence="11" key="1">
    <citation type="submission" date="2021-06" db="EMBL/GenBank/DDBJ databases">
        <authorList>
            <person name="Hodson N. C."/>
            <person name="Mongue J. A."/>
            <person name="Jaron S. K."/>
        </authorList>
    </citation>
    <scope>NUCLEOTIDE SEQUENCE</scope>
</reference>
<evidence type="ECO:0000256" key="4">
    <source>
        <dbReference type="ARBA" id="ARBA00022741"/>
    </source>
</evidence>
<evidence type="ECO:0000256" key="3">
    <source>
        <dbReference type="ARBA" id="ARBA00022454"/>
    </source>
</evidence>
<organism evidence="11 12">
    <name type="scientific">Allacma fusca</name>
    <dbReference type="NCBI Taxonomy" id="39272"/>
    <lineage>
        <taxon>Eukaryota</taxon>
        <taxon>Metazoa</taxon>
        <taxon>Ecdysozoa</taxon>
        <taxon>Arthropoda</taxon>
        <taxon>Hexapoda</taxon>
        <taxon>Collembola</taxon>
        <taxon>Symphypleona</taxon>
        <taxon>Sminthuridae</taxon>
        <taxon>Allacma</taxon>
    </lineage>
</organism>
<keyword evidence="4" id="KW-0547">Nucleotide-binding</keyword>
<gene>
    <name evidence="11" type="ORF">AFUS01_LOCUS35886</name>
</gene>
<dbReference type="GO" id="GO:0003697">
    <property type="term" value="F:single-stranded DNA binding"/>
    <property type="evidence" value="ECO:0007669"/>
    <property type="project" value="TreeGrafter"/>
</dbReference>
<evidence type="ECO:0000256" key="6">
    <source>
        <dbReference type="ARBA" id="ARBA00022840"/>
    </source>
</evidence>
<keyword evidence="12" id="KW-1185">Reference proteome</keyword>
<dbReference type="GO" id="GO:0005524">
    <property type="term" value="F:ATP binding"/>
    <property type="evidence" value="ECO:0007669"/>
    <property type="project" value="UniProtKB-KW"/>
</dbReference>
<evidence type="ECO:0000256" key="1">
    <source>
        <dbReference type="ARBA" id="ARBA00004123"/>
    </source>
</evidence>
<evidence type="ECO:0000256" key="8">
    <source>
        <dbReference type="ARBA" id="ARBA00023172"/>
    </source>
</evidence>
<dbReference type="AlphaFoldDB" id="A0A8J2KYN9"/>
<keyword evidence="6" id="KW-0067">ATP-binding</keyword>
<dbReference type="GO" id="GO:0035861">
    <property type="term" value="C:site of double-strand break"/>
    <property type="evidence" value="ECO:0007669"/>
    <property type="project" value="TreeGrafter"/>
</dbReference>
<feature type="non-terminal residue" evidence="11">
    <location>
        <position position="131"/>
    </location>
</feature>
<evidence type="ECO:0000256" key="10">
    <source>
        <dbReference type="ARBA" id="ARBA00023242"/>
    </source>
</evidence>
<name>A0A8J2KYN9_9HEXA</name>
<dbReference type="GO" id="GO:0030915">
    <property type="term" value="C:Smc5-Smc6 complex"/>
    <property type="evidence" value="ECO:0007669"/>
    <property type="project" value="TreeGrafter"/>
</dbReference>
<evidence type="ECO:0000256" key="2">
    <source>
        <dbReference type="ARBA" id="ARBA00004286"/>
    </source>
</evidence>
<dbReference type="EMBL" id="CAJVCH010537576">
    <property type="protein sequence ID" value="CAG7825797.1"/>
    <property type="molecule type" value="Genomic_DNA"/>
</dbReference>
<sequence>MKQAENSQYDVYGPEMSKLVRRIKEMVDARRFIHPPRGPLGSCFTVTEEKWVALIESILESSLGSFAVDNKNDQELLRQLIDEVYRNTRNRQVRRPNICLIKFLHKNGRTWTQGRGIHTTSSNYTAKVGNQ</sequence>
<evidence type="ECO:0000256" key="5">
    <source>
        <dbReference type="ARBA" id="ARBA00022763"/>
    </source>
</evidence>
<dbReference type="PANTHER" id="PTHR19306:SF6">
    <property type="entry name" value="STRUCTURAL MAINTENANCE OF CHROMOSOMES PROTEIN 6"/>
    <property type="match status" value="1"/>
</dbReference>
<comment type="subcellular location">
    <subcellularLocation>
        <location evidence="2">Chromosome</location>
    </subcellularLocation>
    <subcellularLocation>
        <location evidence="1">Nucleus</location>
    </subcellularLocation>
</comment>
<dbReference type="GO" id="GO:0003684">
    <property type="term" value="F:damaged DNA binding"/>
    <property type="evidence" value="ECO:0007669"/>
    <property type="project" value="TreeGrafter"/>
</dbReference>
<dbReference type="OrthoDB" id="10072614at2759"/>
<keyword evidence="5" id="KW-0227">DNA damage</keyword>